<feature type="signal peptide" evidence="1">
    <location>
        <begin position="1"/>
        <end position="32"/>
    </location>
</feature>
<sequence length="272" mass="28665">MKKHGKFQKNSFRKNLLLVAMLPALASFSVSADSYWTNSTGNNQFLDVNNWDTLSPPSLSAGDIYLLDSGGQFVNFDLNNTYPNFEYGDGSMYIGRGAGNDARLQLTHTDTGTGYPNYAYLGGNAVIGSEGASGALEYRHGDASSGASSNIDFMSLTIGSGLNSQGSVSLFGTGKAVTEQYMSYYAVQADRLQVGVDGGKGSLSVDGSNMSIDKGAWANPTDFAFSLGNGTNSQGSMNVLSGGKVVISPSMGGGYLHWTFSRYRLESGGAAR</sequence>
<evidence type="ECO:0000256" key="1">
    <source>
        <dbReference type="SAM" id="SignalP"/>
    </source>
</evidence>
<protein>
    <recommendedName>
        <fullName evidence="4">Autotransporter outer membrane beta-barrel domain-containing protein</fullName>
    </recommendedName>
</protein>
<gene>
    <name evidence="2" type="ORF">NCTC12151_02500</name>
</gene>
<name>A0A2X4UUZ8_9GAMM</name>
<feature type="chain" id="PRO_5016137191" description="Autotransporter outer membrane beta-barrel domain-containing protein" evidence="1">
    <location>
        <begin position="33"/>
        <end position="272"/>
    </location>
</feature>
<proteinExistence type="predicted"/>
<evidence type="ECO:0008006" key="4">
    <source>
        <dbReference type="Google" id="ProtNLM"/>
    </source>
</evidence>
<dbReference type="KEGG" id="lri:NCTC12151_02500"/>
<dbReference type="EMBL" id="LS483470">
    <property type="protein sequence ID" value="SQI42239.1"/>
    <property type="molecule type" value="Genomic_DNA"/>
</dbReference>
<evidence type="ECO:0000313" key="2">
    <source>
        <dbReference type="EMBL" id="SQI42239.1"/>
    </source>
</evidence>
<dbReference type="RefSeq" id="WP_111740934.1">
    <property type="nucleotide sequence ID" value="NZ_LR698987.1"/>
</dbReference>
<organism evidence="2 3">
    <name type="scientific">Leminorella richardii</name>
    <dbReference type="NCBI Taxonomy" id="158841"/>
    <lineage>
        <taxon>Bacteria</taxon>
        <taxon>Pseudomonadati</taxon>
        <taxon>Pseudomonadota</taxon>
        <taxon>Gammaproteobacteria</taxon>
        <taxon>Enterobacterales</taxon>
        <taxon>Budviciaceae</taxon>
        <taxon>Leminorella</taxon>
    </lineage>
</organism>
<keyword evidence="1" id="KW-0732">Signal</keyword>
<dbReference type="AlphaFoldDB" id="A0A2X4UUZ8"/>
<keyword evidence="3" id="KW-1185">Reference proteome</keyword>
<dbReference type="Proteomes" id="UP000249005">
    <property type="component" value="Chromosome 1"/>
</dbReference>
<accession>A0A2X4UUZ8</accession>
<reference evidence="2 3" key="1">
    <citation type="submission" date="2018-06" db="EMBL/GenBank/DDBJ databases">
        <authorList>
            <consortium name="Pathogen Informatics"/>
            <person name="Doyle S."/>
        </authorList>
    </citation>
    <scope>NUCLEOTIDE SEQUENCE [LARGE SCALE GENOMIC DNA]</scope>
    <source>
        <strain evidence="2 3">NCTC12151</strain>
    </source>
</reference>
<evidence type="ECO:0000313" key="3">
    <source>
        <dbReference type="Proteomes" id="UP000249005"/>
    </source>
</evidence>